<dbReference type="EMBL" id="POSP01000003">
    <property type="protein sequence ID" value="PND37902.1"/>
    <property type="molecule type" value="Genomic_DNA"/>
</dbReference>
<dbReference type="EC" id="3.4.21.26" evidence="2"/>
<dbReference type="GO" id="GO:0006508">
    <property type="term" value="P:proteolysis"/>
    <property type="evidence" value="ECO:0007669"/>
    <property type="project" value="UniProtKB-KW"/>
</dbReference>
<evidence type="ECO:0000313" key="9">
    <source>
        <dbReference type="EMBL" id="PND37902.1"/>
    </source>
</evidence>
<dbReference type="InterPro" id="IPR023302">
    <property type="entry name" value="Pept_S9A_N"/>
</dbReference>
<dbReference type="PANTHER" id="PTHR42881:SF2">
    <property type="entry name" value="PROLYL ENDOPEPTIDASE"/>
    <property type="match status" value="1"/>
</dbReference>
<evidence type="ECO:0000256" key="1">
    <source>
        <dbReference type="ARBA" id="ARBA00001070"/>
    </source>
</evidence>
<keyword evidence="5" id="KW-0720">Serine protease</keyword>
<dbReference type="Proteomes" id="UP000235916">
    <property type="component" value="Unassembled WGS sequence"/>
</dbReference>
<dbReference type="InterPro" id="IPR051167">
    <property type="entry name" value="Prolyl_oligopep/macrocyclase"/>
</dbReference>
<proteinExistence type="predicted"/>
<evidence type="ECO:0000259" key="8">
    <source>
        <dbReference type="Pfam" id="PF02897"/>
    </source>
</evidence>
<evidence type="ECO:0000256" key="3">
    <source>
        <dbReference type="ARBA" id="ARBA00022670"/>
    </source>
</evidence>
<dbReference type="PRINTS" id="PR00862">
    <property type="entry name" value="PROLIGOPTASE"/>
</dbReference>
<dbReference type="AlphaFoldDB" id="A0A2N8KWX1"/>
<feature type="signal peptide" evidence="6">
    <location>
        <begin position="1"/>
        <end position="45"/>
    </location>
</feature>
<evidence type="ECO:0000256" key="6">
    <source>
        <dbReference type="SAM" id="SignalP"/>
    </source>
</evidence>
<name>A0A2N8KWX1_9BURK</name>
<dbReference type="InterPro" id="IPR002470">
    <property type="entry name" value="Peptidase_S9A"/>
</dbReference>
<dbReference type="GO" id="GO:0005829">
    <property type="term" value="C:cytosol"/>
    <property type="evidence" value="ECO:0007669"/>
    <property type="project" value="TreeGrafter"/>
</dbReference>
<dbReference type="Pfam" id="PF00326">
    <property type="entry name" value="Peptidase_S9"/>
    <property type="match status" value="1"/>
</dbReference>
<comment type="caution">
    <text evidence="9">The sequence shown here is derived from an EMBL/GenBank/DDBJ whole genome shotgun (WGS) entry which is preliminary data.</text>
</comment>
<feature type="domain" description="Peptidase S9A N-terminal" evidence="8">
    <location>
        <begin position="61"/>
        <end position="433"/>
    </location>
</feature>
<evidence type="ECO:0000256" key="4">
    <source>
        <dbReference type="ARBA" id="ARBA00022801"/>
    </source>
</evidence>
<gene>
    <name evidence="9" type="ORF">C1O66_10430</name>
</gene>
<protein>
    <recommendedName>
        <fullName evidence="2">prolyl oligopeptidase</fullName>
        <ecNumber evidence="2">3.4.21.26</ecNumber>
    </recommendedName>
</protein>
<evidence type="ECO:0000256" key="2">
    <source>
        <dbReference type="ARBA" id="ARBA00011897"/>
    </source>
</evidence>
<evidence type="ECO:0000313" key="10">
    <source>
        <dbReference type="Proteomes" id="UP000235916"/>
    </source>
</evidence>
<dbReference type="Gene3D" id="2.130.10.120">
    <property type="entry name" value="Prolyl oligopeptidase, N-terminal domain"/>
    <property type="match status" value="1"/>
</dbReference>
<evidence type="ECO:0000259" key="7">
    <source>
        <dbReference type="Pfam" id="PF00326"/>
    </source>
</evidence>
<dbReference type="SUPFAM" id="SSF50993">
    <property type="entry name" value="Peptidase/esterase 'gauge' domain"/>
    <property type="match status" value="1"/>
</dbReference>
<dbReference type="InterPro" id="IPR029058">
    <property type="entry name" value="AB_hydrolase_fold"/>
</dbReference>
<dbReference type="SUPFAM" id="SSF53474">
    <property type="entry name" value="alpha/beta-Hydrolases"/>
    <property type="match status" value="1"/>
</dbReference>
<organism evidence="9 10">
    <name type="scientific">Kinneretia aquatilis</name>
    <dbReference type="NCBI Taxonomy" id="2070761"/>
    <lineage>
        <taxon>Bacteria</taxon>
        <taxon>Pseudomonadati</taxon>
        <taxon>Pseudomonadota</taxon>
        <taxon>Betaproteobacteria</taxon>
        <taxon>Burkholderiales</taxon>
        <taxon>Sphaerotilaceae</taxon>
        <taxon>Roseateles</taxon>
    </lineage>
</organism>
<accession>A0A2N8KWX1</accession>
<dbReference type="GO" id="GO:0004252">
    <property type="term" value="F:serine-type endopeptidase activity"/>
    <property type="evidence" value="ECO:0007669"/>
    <property type="project" value="UniProtKB-EC"/>
</dbReference>
<comment type="catalytic activity">
    <reaction evidence="1">
        <text>Hydrolysis of Pro-|-Xaa &gt;&gt; Ala-|-Xaa in oligopeptides.</text>
        <dbReference type="EC" id="3.4.21.26"/>
    </reaction>
</comment>
<sequence length="753" mass="81264">MTRLSGFLSSCCQVLLELSIVIPLLKQKASLLALCLAASVNGAFAASLAQPPYPATPLKPVTDVYHGTAVVDPYRWMEDMKSAEFQTWLRAQADYTKAGLAQLPGRAALRERLGQLSDAGESTGGYKSVAGQLFYMKRAPGQNQSRLWLRAGVEGAERELLDPNNIPGEPGKHAIDWYTPSPDGKRLAIGLSSGGSENSVLRVLDVASGKFLSEAIAHTGLNQFGVAWFKDGSGFAYNRHPAEERYNKSAVFLHKLGADPAQDAPLFGWEVNAQEKHALADLPYVYLSKDSRWALAEVLHGDAVERSYWVAPAEDLLKKGAATPWRRIIRPEDKVTEATISGDQIYALSQKNASRRELLQLDLRLRATLFRPLLPAGESVLQDIKLAGDAVYVKALDAGVSKLWRVEKKTSKGKPAISTVALPFEGTLREISPLPGGELLVLHEGWTQPPQSLVLMKPGAADASARRVNLQKPVAVDTSGVQAERVMVKSHDGVMVPLSIMSSKSAPRDGKRPTILIGYGAYGSTQEPRFGATRLAWLERGGVTAICHVRGGGELGEEWHRGGHILTKQNTVSDFIACAEYLIAQKYASPATLAGTGGSAGGITIGGAITQRPDLFAAAQSAVSLSDMLRMETTLNGAPNIAEFGTVTNPAHFKSMYALSPVHRVRDGVNYPAVIVTTGANDPRVEAWIPAKFAARLQAAQPERYASKPALLRVDFEGGHGMGSGVSQRLDETADVWSFFLWQFGDVGFAPKR</sequence>
<dbReference type="Pfam" id="PF02897">
    <property type="entry name" value="Peptidase_S9_N"/>
    <property type="match status" value="1"/>
</dbReference>
<reference evidence="9 10" key="1">
    <citation type="submission" date="2018-01" db="EMBL/GenBank/DDBJ databases">
        <title>Draft genome sequence of Paucibacter aquatile CR182 isolated from freshwater of the Nakdong River.</title>
        <authorList>
            <person name="Choi A."/>
            <person name="Chung E.J."/>
        </authorList>
    </citation>
    <scope>NUCLEOTIDE SEQUENCE [LARGE SCALE GENOMIC DNA]</scope>
    <source>
        <strain evidence="9 10">CR182</strain>
    </source>
</reference>
<evidence type="ECO:0000256" key="5">
    <source>
        <dbReference type="ARBA" id="ARBA00022825"/>
    </source>
</evidence>
<feature type="domain" description="Peptidase S9 prolyl oligopeptidase catalytic" evidence="7">
    <location>
        <begin position="530"/>
        <end position="745"/>
    </location>
</feature>
<keyword evidence="4" id="KW-0378">Hydrolase</keyword>
<feature type="chain" id="PRO_5014905850" description="prolyl oligopeptidase" evidence="6">
    <location>
        <begin position="46"/>
        <end position="753"/>
    </location>
</feature>
<keyword evidence="6" id="KW-0732">Signal</keyword>
<keyword evidence="3" id="KW-0645">Protease</keyword>
<dbReference type="GO" id="GO:0070012">
    <property type="term" value="F:oligopeptidase activity"/>
    <property type="evidence" value="ECO:0007669"/>
    <property type="project" value="TreeGrafter"/>
</dbReference>
<dbReference type="Gene3D" id="3.40.50.1820">
    <property type="entry name" value="alpha/beta hydrolase"/>
    <property type="match status" value="1"/>
</dbReference>
<dbReference type="OrthoDB" id="9801421at2"/>
<keyword evidence="10" id="KW-1185">Reference proteome</keyword>
<dbReference type="InterPro" id="IPR001375">
    <property type="entry name" value="Peptidase_S9_cat"/>
</dbReference>
<dbReference type="PANTHER" id="PTHR42881">
    <property type="entry name" value="PROLYL ENDOPEPTIDASE"/>
    <property type="match status" value="1"/>
</dbReference>